<dbReference type="InterPro" id="IPR012340">
    <property type="entry name" value="NA-bd_OB-fold"/>
</dbReference>
<gene>
    <name evidence="2" type="ORF">ENW66_05115</name>
</gene>
<dbReference type="EMBL" id="DTLB01000031">
    <property type="protein sequence ID" value="HFW32314.1"/>
    <property type="molecule type" value="Genomic_DNA"/>
</dbReference>
<organism evidence="2">
    <name type="scientific">Archaeoglobus fulgidus</name>
    <dbReference type="NCBI Taxonomy" id="2234"/>
    <lineage>
        <taxon>Archaea</taxon>
        <taxon>Methanobacteriati</taxon>
        <taxon>Methanobacteriota</taxon>
        <taxon>Archaeoglobi</taxon>
        <taxon>Archaeoglobales</taxon>
        <taxon>Archaeoglobaceae</taxon>
        <taxon>Archaeoglobus</taxon>
    </lineage>
</organism>
<evidence type="ECO:0000259" key="1">
    <source>
        <dbReference type="Pfam" id="PF18489"/>
    </source>
</evidence>
<feature type="domain" description="Alpha helical" evidence="1">
    <location>
        <begin position="2"/>
        <end position="85"/>
    </location>
</feature>
<protein>
    <submittedName>
        <fullName evidence="2">RNA-binding protein</fullName>
    </submittedName>
</protein>
<name>A0A7C3M9E4_ARCFL</name>
<evidence type="ECO:0000313" key="2">
    <source>
        <dbReference type="EMBL" id="HFW32314.1"/>
    </source>
</evidence>
<dbReference type="Gene3D" id="2.40.50.140">
    <property type="entry name" value="Nucleic acid-binding proteins"/>
    <property type="match status" value="1"/>
</dbReference>
<reference evidence="2" key="1">
    <citation type="journal article" date="2020" name="mSystems">
        <title>Genome- and Community-Level Interaction Insights into Carbon Utilization and Element Cycling Functions of Hydrothermarchaeota in Hydrothermal Sediment.</title>
        <authorList>
            <person name="Zhou Z."/>
            <person name="Liu Y."/>
            <person name="Xu W."/>
            <person name="Pan J."/>
            <person name="Luo Z.H."/>
            <person name="Li M."/>
        </authorList>
    </citation>
    <scope>NUCLEOTIDE SEQUENCE [LARGE SCALE GENOMIC DNA]</scope>
    <source>
        <strain evidence="2">SpSt-87</strain>
    </source>
</reference>
<dbReference type="InterPro" id="IPR041169">
    <property type="entry name" value="Alpha_helical"/>
</dbReference>
<dbReference type="Gene3D" id="1.20.1440.150">
    <property type="match status" value="1"/>
</dbReference>
<sequence length="214" mass="24808">MDTSNDFRILLAEKGVEELLKLSHSLQIQGKKRFVEDLRTISSEIQNVKYCYLTPEELLEFESFLKIVESAGRLKEMLPHSRDYQTSVAEYWLGYIAHLPELMKRGEIERIGEAIRYFAGEIVSRSDLDGLWLCILDCGDRLEIVTSSEEYRQGKKAVVAYLPPRRFGKVVSRGMFVLHHDRIAKKGELDLADIRSIRRWLGEVESILFDLIKK</sequence>
<dbReference type="AlphaFoldDB" id="A0A7C3M9E4"/>
<accession>A0A7C3M9E4</accession>
<comment type="caution">
    <text evidence="2">The sequence shown here is derived from an EMBL/GenBank/DDBJ whole genome shotgun (WGS) entry which is preliminary data.</text>
</comment>
<dbReference type="Pfam" id="PF18489">
    <property type="entry name" value="Alpha_Helical"/>
    <property type="match status" value="1"/>
</dbReference>
<proteinExistence type="predicted"/>